<gene>
    <name evidence="3" type="ORF">GCM10010411_56440</name>
</gene>
<evidence type="ECO:0000313" key="4">
    <source>
        <dbReference type="Proteomes" id="UP001501509"/>
    </source>
</evidence>
<evidence type="ECO:0000313" key="3">
    <source>
        <dbReference type="EMBL" id="GAA2614228.1"/>
    </source>
</evidence>
<sequence>MIGKVLRGRRVQGLIRYLYGPGRNEEHRNPRIVAGFRSPVELEPGVRSDGALDFRQLEGLMTQPLAALGERNYRKPVWHVPVRAAPEDPVLTDQQWAQIAAGIMAGTGLAPVGDDDAVRWIAVRHADDHIHIVATLARSDGVRPEVWNDGYRVRDACRAAEIRYGLRRTAPADRTAARRASRGETEKAARRGRSEPPRVILRRHVQSAAAGARTEGEFLACLQAEGLLIRRRFSQRHPDQLTGYAVALPDDHTADGQPVWYGGGKLAIDLTLPRLRHRWSGNSPDSGPRGPQSADYQPVSGRHLSGRSAQAVLRTIVGQAADQARTAEEFFQRLHQSGLLIRQRISSINPGQITGYAVGLPEHSGSDGDPIWYTGGRLADDLTWPRIQRRWREHPRIPSPRLAGTTFSHEERQAIYNDAARAAAHATAQIRRCTVIDPHAARDACWAAADILHAAARATGNQHLRRAADAYDRAARMPYGRVPPATPAGNGLRTAARLIALVGQLQSGTTGVVTNLINSLVALTDAIGLLHGRQRRDAQAAASASTSEHLRNLRHDPTASWITGSVPSANPSDLARSDFPVPPSPLRWPGTPGTPRTSRSQRRPQSPKV</sequence>
<dbReference type="InterPro" id="IPR005094">
    <property type="entry name" value="Endonuclease_MobA/VirD2"/>
</dbReference>
<feature type="compositionally biased region" description="Polar residues" evidence="1">
    <location>
        <begin position="560"/>
        <end position="571"/>
    </location>
</feature>
<keyword evidence="4" id="KW-1185">Reference proteome</keyword>
<feature type="region of interest" description="Disordered" evidence="1">
    <location>
        <begin position="539"/>
        <end position="609"/>
    </location>
</feature>
<evidence type="ECO:0000256" key="1">
    <source>
        <dbReference type="SAM" id="MobiDB-lite"/>
    </source>
</evidence>
<protein>
    <recommendedName>
        <fullName evidence="2">MobA/VirD2-like nuclease domain-containing protein</fullName>
    </recommendedName>
</protein>
<feature type="compositionally biased region" description="Low complexity" evidence="1">
    <location>
        <begin position="591"/>
        <end position="609"/>
    </location>
</feature>
<feature type="domain" description="MobA/VirD2-like nuclease" evidence="2">
    <location>
        <begin position="70"/>
        <end position="166"/>
    </location>
</feature>
<accession>A0ABN3Q556</accession>
<feature type="region of interest" description="Disordered" evidence="1">
    <location>
        <begin position="173"/>
        <end position="196"/>
    </location>
</feature>
<feature type="region of interest" description="Disordered" evidence="1">
    <location>
        <begin position="279"/>
        <end position="302"/>
    </location>
</feature>
<organism evidence="3 4">
    <name type="scientific">Actinomadura fulvescens</name>
    <dbReference type="NCBI Taxonomy" id="46160"/>
    <lineage>
        <taxon>Bacteria</taxon>
        <taxon>Bacillati</taxon>
        <taxon>Actinomycetota</taxon>
        <taxon>Actinomycetes</taxon>
        <taxon>Streptosporangiales</taxon>
        <taxon>Thermomonosporaceae</taxon>
        <taxon>Actinomadura</taxon>
    </lineage>
</organism>
<evidence type="ECO:0000259" key="2">
    <source>
        <dbReference type="Pfam" id="PF03432"/>
    </source>
</evidence>
<reference evidence="3 4" key="1">
    <citation type="journal article" date="2019" name="Int. J. Syst. Evol. Microbiol.">
        <title>The Global Catalogue of Microorganisms (GCM) 10K type strain sequencing project: providing services to taxonomists for standard genome sequencing and annotation.</title>
        <authorList>
            <consortium name="The Broad Institute Genomics Platform"/>
            <consortium name="The Broad Institute Genome Sequencing Center for Infectious Disease"/>
            <person name="Wu L."/>
            <person name="Ma J."/>
        </authorList>
    </citation>
    <scope>NUCLEOTIDE SEQUENCE [LARGE SCALE GENOMIC DNA]</scope>
    <source>
        <strain evidence="3 4">JCM 6833</strain>
    </source>
</reference>
<dbReference type="Proteomes" id="UP001501509">
    <property type="component" value="Unassembled WGS sequence"/>
</dbReference>
<proteinExistence type="predicted"/>
<comment type="caution">
    <text evidence="3">The sequence shown here is derived from an EMBL/GenBank/DDBJ whole genome shotgun (WGS) entry which is preliminary data.</text>
</comment>
<name>A0ABN3Q556_9ACTN</name>
<dbReference type="RefSeq" id="WP_344545477.1">
    <property type="nucleotide sequence ID" value="NZ_BAAATD010000008.1"/>
</dbReference>
<dbReference type="EMBL" id="BAAATD010000008">
    <property type="protein sequence ID" value="GAA2614228.1"/>
    <property type="molecule type" value="Genomic_DNA"/>
</dbReference>
<dbReference type="Pfam" id="PF03432">
    <property type="entry name" value="Relaxase"/>
    <property type="match status" value="1"/>
</dbReference>
<feature type="compositionally biased region" description="Basic and acidic residues" evidence="1">
    <location>
        <begin position="548"/>
        <end position="557"/>
    </location>
</feature>
<feature type="compositionally biased region" description="Basic and acidic residues" evidence="1">
    <location>
        <begin position="181"/>
        <end position="196"/>
    </location>
</feature>